<sequence length="548" mass="58604">MTSARTRRRLVATAAGLTAVGLALTACSSDNGTDDAATNGGGAGGGSLTIGTTDKVTTLDPAGSYDNGSFAIMNQVFPFLLNTPYGSPDVEPDIAESAEFTSPSEYTVTLKPGLKWANGHDLTSSDVKFSFDRQVAIAAENGPSSLLYNLDSVEAVDPTTVVFHLKSDNDQVFPQILSSPVGPIVDEEVFAADAITPDDDIVKGNAFAGQYVITSYDFNNLVTYEAYDGYQGILGAAKTPEVNVKYYADASNLKLDIQQGNIDVAWRSLTATDIGDLRGDDKVQVVDGPGGEIRYVVFNFDTQPYGAKSAEPDPAKALAVRQAVAHLIDRDAIAEQVYKGTYTPLYSYVPAGLTGATESLKGLYGDGSGGPDVDKAKAALEAAGVTTPVALSLQYSNDHYGPSSADEYAMIKDQLEDSGLFAVDLQTTEWVQYSKDRSSDVYPAYQLGWFPDYSDADNYLTPFFLTENFLVNHYVNREVNDLILQQAVTTEPAERTSIIEEIQDKVAADLSTVPYLQGAQVAVVGKDVKGAADTLDASFKFRYGALSK</sequence>
<dbReference type="PANTHER" id="PTHR30290:SF10">
    <property type="entry name" value="PERIPLASMIC OLIGOPEPTIDE-BINDING PROTEIN-RELATED"/>
    <property type="match status" value="1"/>
</dbReference>
<comment type="similarity">
    <text evidence="2">Belongs to the bacterial solute-binding protein 5 family.</text>
</comment>
<accession>A0A510UT96</accession>
<evidence type="ECO:0000259" key="6">
    <source>
        <dbReference type="Pfam" id="PF00496"/>
    </source>
</evidence>
<dbReference type="Proteomes" id="UP000321386">
    <property type="component" value="Unassembled WGS sequence"/>
</dbReference>
<dbReference type="PIRSF" id="PIRSF002741">
    <property type="entry name" value="MppA"/>
    <property type="match status" value="1"/>
</dbReference>
<dbReference type="InterPro" id="IPR000914">
    <property type="entry name" value="SBP_5_dom"/>
</dbReference>
<proteinExistence type="inferred from homology"/>
<dbReference type="Gene3D" id="3.10.105.10">
    <property type="entry name" value="Dipeptide-binding Protein, Domain 3"/>
    <property type="match status" value="1"/>
</dbReference>
<keyword evidence="8" id="KW-1185">Reference proteome</keyword>
<dbReference type="GO" id="GO:0030313">
    <property type="term" value="C:cell envelope"/>
    <property type="evidence" value="ECO:0007669"/>
    <property type="project" value="UniProtKB-SubCell"/>
</dbReference>
<comment type="subcellular location">
    <subcellularLocation>
        <location evidence="1">Cell envelope</location>
    </subcellularLocation>
</comment>
<dbReference type="InterPro" id="IPR030678">
    <property type="entry name" value="Peptide/Ni-bd"/>
</dbReference>
<evidence type="ECO:0000256" key="3">
    <source>
        <dbReference type="ARBA" id="ARBA00022448"/>
    </source>
</evidence>
<dbReference type="AlphaFoldDB" id="A0A510UT96"/>
<name>A0A510UT96_9CELL</name>
<dbReference type="PROSITE" id="PS51257">
    <property type="entry name" value="PROKAR_LIPOPROTEIN"/>
    <property type="match status" value="1"/>
</dbReference>
<dbReference type="GO" id="GO:0043190">
    <property type="term" value="C:ATP-binding cassette (ABC) transporter complex"/>
    <property type="evidence" value="ECO:0007669"/>
    <property type="project" value="InterPro"/>
</dbReference>
<feature type="chain" id="PRO_5038996338" evidence="5">
    <location>
        <begin position="26"/>
        <end position="548"/>
    </location>
</feature>
<dbReference type="GO" id="GO:0015833">
    <property type="term" value="P:peptide transport"/>
    <property type="evidence" value="ECO:0007669"/>
    <property type="project" value="TreeGrafter"/>
</dbReference>
<dbReference type="GO" id="GO:0042597">
    <property type="term" value="C:periplasmic space"/>
    <property type="evidence" value="ECO:0007669"/>
    <property type="project" value="UniProtKB-ARBA"/>
</dbReference>
<dbReference type="Gene3D" id="3.90.76.10">
    <property type="entry name" value="Dipeptide-binding Protein, Domain 1"/>
    <property type="match status" value="1"/>
</dbReference>
<feature type="signal peptide" evidence="5">
    <location>
        <begin position="1"/>
        <end position="25"/>
    </location>
</feature>
<keyword evidence="3" id="KW-0813">Transport</keyword>
<feature type="domain" description="Solute-binding protein family 5" evidence="6">
    <location>
        <begin position="90"/>
        <end position="468"/>
    </location>
</feature>
<dbReference type="SUPFAM" id="SSF53850">
    <property type="entry name" value="Periplasmic binding protein-like II"/>
    <property type="match status" value="1"/>
</dbReference>
<evidence type="ECO:0000313" key="7">
    <source>
        <dbReference type="EMBL" id="GEK17858.1"/>
    </source>
</evidence>
<reference evidence="7 8" key="1">
    <citation type="submission" date="2019-07" db="EMBL/GenBank/DDBJ databases">
        <title>Whole genome shotgun sequence of Cellulomonas persica NBRC 101101.</title>
        <authorList>
            <person name="Hosoyama A."/>
            <person name="Uohara A."/>
            <person name="Ohji S."/>
            <person name="Ichikawa N."/>
        </authorList>
    </citation>
    <scope>NUCLEOTIDE SEQUENCE [LARGE SCALE GENOMIC DNA]</scope>
    <source>
        <strain evidence="7 8">NBRC 101101</strain>
    </source>
</reference>
<keyword evidence="4 5" id="KW-0732">Signal</keyword>
<dbReference type="OrthoDB" id="9801912at2"/>
<gene>
    <name evidence="7" type="ORF">CPE01_15910</name>
</gene>
<dbReference type="RefSeq" id="WP_146806110.1">
    <property type="nucleotide sequence ID" value="NZ_BJUA01000006.1"/>
</dbReference>
<evidence type="ECO:0000256" key="4">
    <source>
        <dbReference type="ARBA" id="ARBA00022729"/>
    </source>
</evidence>
<evidence type="ECO:0000256" key="2">
    <source>
        <dbReference type="ARBA" id="ARBA00005695"/>
    </source>
</evidence>
<evidence type="ECO:0000256" key="1">
    <source>
        <dbReference type="ARBA" id="ARBA00004196"/>
    </source>
</evidence>
<evidence type="ECO:0000313" key="8">
    <source>
        <dbReference type="Proteomes" id="UP000321386"/>
    </source>
</evidence>
<comment type="caution">
    <text evidence="7">The sequence shown here is derived from an EMBL/GenBank/DDBJ whole genome shotgun (WGS) entry which is preliminary data.</text>
</comment>
<dbReference type="Gene3D" id="3.40.190.10">
    <property type="entry name" value="Periplasmic binding protein-like II"/>
    <property type="match status" value="1"/>
</dbReference>
<dbReference type="GO" id="GO:1904680">
    <property type="term" value="F:peptide transmembrane transporter activity"/>
    <property type="evidence" value="ECO:0007669"/>
    <property type="project" value="TreeGrafter"/>
</dbReference>
<dbReference type="PANTHER" id="PTHR30290">
    <property type="entry name" value="PERIPLASMIC BINDING COMPONENT OF ABC TRANSPORTER"/>
    <property type="match status" value="1"/>
</dbReference>
<protein>
    <submittedName>
        <fullName evidence="7">Peptide ABC transporter substrate-binding protein</fullName>
    </submittedName>
</protein>
<dbReference type="Pfam" id="PF00496">
    <property type="entry name" value="SBP_bac_5"/>
    <property type="match status" value="1"/>
</dbReference>
<dbReference type="EMBL" id="BJUA01000006">
    <property type="protein sequence ID" value="GEK17858.1"/>
    <property type="molecule type" value="Genomic_DNA"/>
</dbReference>
<dbReference type="InterPro" id="IPR039424">
    <property type="entry name" value="SBP_5"/>
</dbReference>
<organism evidence="7 8">
    <name type="scientific">Cellulomonas persica</name>
    <dbReference type="NCBI Taxonomy" id="76861"/>
    <lineage>
        <taxon>Bacteria</taxon>
        <taxon>Bacillati</taxon>
        <taxon>Actinomycetota</taxon>
        <taxon>Actinomycetes</taxon>
        <taxon>Micrococcales</taxon>
        <taxon>Cellulomonadaceae</taxon>
        <taxon>Cellulomonas</taxon>
    </lineage>
</organism>
<evidence type="ECO:0000256" key="5">
    <source>
        <dbReference type="SAM" id="SignalP"/>
    </source>
</evidence>